<feature type="region of interest" description="Disordered" evidence="1">
    <location>
        <begin position="261"/>
        <end position="290"/>
    </location>
</feature>
<feature type="compositionally biased region" description="Pro residues" evidence="1">
    <location>
        <begin position="261"/>
        <end position="273"/>
    </location>
</feature>
<reference evidence="2 3" key="1">
    <citation type="journal article" date="2013" name="BMC Genomics">
        <title>Reconstruction of the lipid metabolism for the microalga Monoraphidium neglectum from its genome sequence reveals characteristics suitable for biofuel production.</title>
        <authorList>
            <person name="Bogen C."/>
            <person name="Al-Dilaimi A."/>
            <person name="Albersmeier A."/>
            <person name="Wichmann J."/>
            <person name="Grundmann M."/>
            <person name="Rupp O."/>
            <person name="Lauersen K.J."/>
            <person name="Blifernez-Klassen O."/>
            <person name="Kalinowski J."/>
            <person name="Goesmann A."/>
            <person name="Mussgnug J.H."/>
            <person name="Kruse O."/>
        </authorList>
    </citation>
    <scope>NUCLEOTIDE SEQUENCE [LARGE SCALE GENOMIC DNA]</scope>
    <source>
        <strain evidence="2 3">SAG 48.87</strain>
    </source>
</reference>
<dbReference type="EMBL" id="KK102215">
    <property type="protein sequence ID" value="KIY98352.1"/>
    <property type="molecule type" value="Genomic_DNA"/>
</dbReference>
<feature type="compositionally biased region" description="Basic residues" evidence="1">
    <location>
        <begin position="1"/>
        <end position="11"/>
    </location>
</feature>
<dbReference type="Proteomes" id="UP000054498">
    <property type="component" value="Unassembled WGS sequence"/>
</dbReference>
<evidence type="ECO:0000256" key="1">
    <source>
        <dbReference type="SAM" id="MobiDB-lite"/>
    </source>
</evidence>
<evidence type="ECO:0000313" key="2">
    <source>
        <dbReference type="EMBL" id="KIY98352.1"/>
    </source>
</evidence>
<dbReference type="KEGG" id="mng:MNEG_9610"/>
<feature type="region of interest" description="Disordered" evidence="1">
    <location>
        <begin position="71"/>
        <end position="98"/>
    </location>
</feature>
<proteinExistence type="predicted"/>
<dbReference type="RefSeq" id="XP_013897372.1">
    <property type="nucleotide sequence ID" value="XM_014041918.1"/>
</dbReference>
<dbReference type="GeneID" id="25742485"/>
<feature type="compositionally biased region" description="Pro residues" evidence="1">
    <location>
        <begin position="20"/>
        <end position="51"/>
    </location>
</feature>
<protein>
    <submittedName>
        <fullName evidence="2">Uncharacterized protein</fullName>
    </submittedName>
</protein>
<accession>A0A0D2JFV8</accession>
<gene>
    <name evidence="2" type="ORF">MNEG_9610</name>
</gene>
<keyword evidence="3" id="KW-1185">Reference proteome</keyword>
<dbReference type="AlphaFoldDB" id="A0A0D2JFV8"/>
<name>A0A0D2JFV8_9CHLO</name>
<sequence length="310" mass="30968">MNPHQQHHLHPSRSQVPRPAYIPPRLLPQPPDPESVAPPPPPPQQDAPPAAPAAAAADIHIEATPVVVLSFPDEPAVGGSGAGDMGMPQERQPPEASSEVLVAGIVAHASVEASNAVDEGIAEDEVGAGREGDEDEGEGASPLQLVPSVVLAASSRPASAATKAAAAAKAAAPGRATDASGGSRAASARRPLAHLSARELEEQWAAATHRSDDVTTAAPAAPATAGMPAARAPAVAAVGGAAGPAAEPMVWLSFAAPFAEPPPLALPPRPEAGPEPEYQQPALEPGPAPFVAPAEQVGRLGVRGLGLFAA</sequence>
<feature type="region of interest" description="Disordered" evidence="1">
    <location>
        <begin position="170"/>
        <end position="190"/>
    </location>
</feature>
<organism evidence="2 3">
    <name type="scientific">Monoraphidium neglectum</name>
    <dbReference type="NCBI Taxonomy" id="145388"/>
    <lineage>
        <taxon>Eukaryota</taxon>
        <taxon>Viridiplantae</taxon>
        <taxon>Chlorophyta</taxon>
        <taxon>core chlorophytes</taxon>
        <taxon>Chlorophyceae</taxon>
        <taxon>CS clade</taxon>
        <taxon>Sphaeropleales</taxon>
        <taxon>Selenastraceae</taxon>
        <taxon>Monoraphidium</taxon>
    </lineage>
</organism>
<evidence type="ECO:0000313" key="3">
    <source>
        <dbReference type="Proteomes" id="UP000054498"/>
    </source>
</evidence>
<feature type="region of interest" description="Disordered" evidence="1">
    <location>
        <begin position="1"/>
        <end position="58"/>
    </location>
</feature>